<evidence type="ECO:0000256" key="1">
    <source>
        <dbReference type="ARBA" id="ARBA00022679"/>
    </source>
</evidence>
<dbReference type="Proteomes" id="UP000825483">
    <property type="component" value="Unassembled WGS sequence"/>
</dbReference>
<dbReference type="SUPFAM" id="SSF53756">
    <property type="entry name" value="UDP-Glycosyltransferase/glycogen phosphorylase"/>
    <property type="match status" value="1"/>
</dbReference>
<feature type="domain" description="Glucosyltransferase 3-like N-terminal" evidence="2">
    <location>
        <begin position="6"/>
        <end position="144"/>
    </location>
</feature>
<organism evidence="4 5">
    <name type="scientific">Prevotella lacticifex</name>
    <dbReference type="NCBI Taxonomy" id="2854755"/>
    <lineage>
        <taxon>Bacteria</taxon>
        <taxon>Pseudomonadati</taxon>
        <taxon>Bacteroidota</taxon>
        <taxon>Bacteroidia</taxon>
        <taxon>Bacteroidales</taxon>
        <taxon>Prevotellaceae</taxon>
        <taxon>Prevotella</taxon>
    </lineage>
</organism>
<evidence type="ECO:0000259" key="3">
    <source>
        <dbReference type="Pfam" id="PF26337"/>
    </source>
</evidence>
<dbReference type="GeneID" id="72467790"/>
<evidence type="ECO:0000313" key="5">
    <source>
        <dbReference type="Proteomes" id="UP000825483"/>
    </source>
</evidence>
<evidence type="ECO:0000259" key="2">
    <source>
        <dbReference type="Pfam" id="PF26334"/>
    </source>
</evidence>
<dbReference type="Pfam" id="PF26334">
    <property type="entry name" value="Gtf3_N"/>
    <property type="match status" value="1"/>
</dbReference>
<gene>
    <name evidence="4" type="ORF">PRLR5076_30970</name>
</gene>
<dbReference type="InterPro" id="IPR058592">
    <property type="entry name" value="Gtf3_C"/>
</dbReference>
<dbReference type="PIRSF" id="PIRSF007023">
    <property type="entry name" value="UDP-Galf_transf"/>
    <property type="match status" value="1"/>
</dbReference>
<sequence length="346" mass="38123">MNHRICFLTHNYRGLNSSGNKAKHDNEVTLREIGAVNLGVPTTYYDSKVASFFLDLAGVVKLSMTVSRGDIVVLQYPVKKYFAFVCNMAHAHGAKVVAIIHDLGSMRRRKLTVAKEIRRLMHADYVIASNATMKDWLSKNGFTNGLGALQLFDYRSASPCRERAARNSEAVPRVVYAGALSPRKNTFLLDMAKVAKGYDLEIFGNEDGLPGLKASEHVHLHDFMAADDFIANAPGDYGLVWDGDSLTTCSGHFGEYLRWNSPHKASFYLRAGLPLIVWRCSALASIVKELGVGILIDRIEDIGPRLSAITPDERATMAANALSVAQRLSTGAFFKDALKEAVDRIE</sequence>
<dbReference type="InterPro" id="IPR058591">
    <property type="entry name" value="Gtf3_N"/>
</dbReference>
<feature type="domain" description="Glucosyltransferase 3-like C-terminal" evidence="3">
    <location>
        <begin position="174"/>
        <end position="341"/>
    </location>
</feature>
<keyword evidence="5" id="KW-1185">Reference proteome</keyword>
<reference evidence="4" key="1">
    <citation type="journal article" date="2022" name="Int. J. Syst. Evol. Microbiol.">
        <title>Prevotella lacticifex sp. nov., isolated from the rumen of cows.</title>
        <authorList>
            <person name="Shinkai T."/>
            <person name="Ikeyama N."/>
            <person name="Kumagai M."/>
            <person name="Ohmori H."/>
            <person name="Sakamoto M."/>
            <person name="Ohkuma M."/>
            <person name="Mitsumori M."/>
        </authorList>
    </citation>
    <scope>NUCLEOTIDE SEQUENCE</scope>
    <source>
        <strain evidence="4">R5076</strain>
    </source>
</reference>
<accession>A0A9R1CYC3</accession>
<keyword evidence="1" id="KW-0808">Transferase</keyword>
<dbReference type="Pfam" id="PF26337">
    <property type="entry name" value="Gtf3_C"/>
    <property type="match status" value="1"/>
</dbReference>
<name>A0A9R1CYC3_9BACT</name>
<protein>
    <submittedName>
        <fullName evidence="4">Beta-1,6-galactofuranosyltransferase</fullName>
    </submittedName>
</protein>
<dbReference type="RefSeq" id="WP_223929378.1">
    <property type="nucleotide sequence ID" value="NZ_BPTU01000001.1"/>
</dbReference>
<dbReference type="AlphaFoldDB" id="A0A9R1CYC3"/>
<comment type="caution">
    <text evidence="4">The sequence shown here is derived from an EMBL/GenBank/DDBJ whole genome shotgun (WGS) entry which is preliminary data.</text>
</comment>
<dbReference type="Gene3D" id="3.40.50.2000">
    <property type="entry name" value="Glycogen Phosphorylase B"/>
    <property type="match status" value="2"/>
</dbReference>
<proteinExistence type="predicted"/>
<evidence type="ECO:0000313" key="4">
    <source>
        <dbReference type="EMBL" id="GJG60246.1"/>
    </source>
</evidence>
<dbReference type="EMBL" id="BPUB01000003">
    <property type="protein sequence ID" value="GJG60246.1"/>
    <property type="molecule type" value="Genomic_DNA"/>
</dbReference>